<accession>A0A8D8JMF0</accession>
<proteinExistence type="predicted"/>
<reference evidence="2" key="1">
    <citation type="submission" date="2021-05" db="EMBL/GenBank/DDBJ databases">
        <authorList>
            <person name="Alioto T."/>
            <person name="Alioto T."/>
            <person name="Gomez Garrido J."/>
        </authorList>
    </citation>
    <scope>NUCLEOTIDE SEQUENCE</scope>
</reference>
<dbReference type="EMBL" id="HBUE01182986">
    <property type="protein sequence ID" value="CAG6521358.1"/>
    <property type="molecule type" value="Transcribed_RNA"/>
</dbReference>
<evidence type="ECO:0000313" key="2">
    <source>
        <dbReference type="EMBL" id="CAG6572942.1"/>
    </source>
</evidence>
<sequence length="114" mass="13140">MKEEGGGRWGCGRPSGWRLRRMICSGLPNRRKLRIWTMSTVWRLRCRWLTRLRNGRGSRFLKYLRIGAPLRARRVPGPVEVAVAAPTAPWRHLRAPSPTRTRARSSSTRPNIPS</sequence>
<dbReference type="AlphaFoldDB" id="A0A8D8JMF0"/>
<organism evidence="2">
    <name type="scientific">Culex pipiens</name>
    <name type="common">House mosquito</name>
    <dbReference type="NCBI Taxonomy" id="7175"/>
    <lineage>
        <taxon>Eukaryota</taxon>
        <taxon>Metazoa</taxon>
        <taxon>Ecdysozoa</taxon>
        <taxon>Arthropoda</taxon>
        <taxon>Hexapoda</taxon>
        <taxon>Insecta</taxon>
        <taxon>Pterygota</taxon>
        <taxon>Neoptera</taxon>
        <taxon>Endopterygota</taxon>
        <taxon>Diptera</taxon>
        <taxon>Nematocera</taxon>
        <taxon>Culicoidea</taxon>
        <taxon>Culicidae</taxon>
        <taxon>Culicinae</taxon>
        <taxon>Culicini</taxon>
        <taxon>Culex</taxon>
        <taxon>Culex</taxon>
    </lineage>
</organism>
<name>A0A8D8JMF0_CULPI</name>
<evidence type="ECO:0000256" key="1">
    <source>
        <dbReference type="SAM" id="MobiDB-lite"/>
    </source>
</evidence>
<protein>
    <submittedName>
        <fullName evidence="2">(northern house mosquito) hypothetical protein</fullName>
    </submittedName>
</protein>
<dbReference type="EMBL" id="HBUE01288628">
    <property type="protein sequence ID" value="CAG6572942.1"/>
    <property type="molecule type" value="Transcribed_RNA"/>
</dbReference>
<feature type="region of interest" description="Disordered" evidence="1">
    <location>
        <begin position="88"/>
        <end position="114"/>
    </location>
</feature>